<name>A0A445JYA3_GLYSO</name>
<dbReference type="EMBL" id="QZWG01000007">
    <property type="protein sequence ID" value="RZC03418.1"/>
    <property type="molecule type" value="Genomic_DNA"/>
</dbReference>
<evidence type="ECO:0000313" key="1">
    <source>
        <dbReference type="EMBL" id="RZC03418.1"/>
    </source>
</evidence>
<evidence type="ECO:0000313" key="2">
    <source>
        <dbReference type="Proteomes" id="UP000289340"/>
    </source>
</evidence>
<comment type="caution">
    <text evidence="1">The sequence shown here is derived from an EMBL/GenBank/DDBJ whole genome shotgun (WGS) entry which is preliminary data.</text>
</comment>
<sequence>MFRRLGWFVGLNQTNLSTKRLLNADQTASSRANHQLPILDVVHEVAVYIHRFHNLNLFEQGWYRIKITLRWEDGDDSHPGVLAGVAQYEAPKVGADNLCGVLMIDDKDNSFSTSSFRIRYARQDVILAIMISFYVSYGRYKKAEINSEVKKKTLKVIDLFNRKKLSEIEIHSNIDLAKGTATDQLAFLPLDRRSSVLRKGRRRRRRQRGFGEDSGTSDTITDLINEASYDFERGGFFVLWRTAKYQ</sequence>
<accession>A0A445JYA3</accession>
<reference evidence="1 2" key="1">
    <citation type="submission" date="2018-09" db="EMBL/GenBank/DDBJ databases">
        <title>A high-quality reference genome of wild soybean provides a powerful tool to mine soybean genomes.</title>
        <authorList>
            <person name="Xie M."/>
            <person name="Chung C.Y.L."/>
            <person name="Li M.-W."/>
            <person name="Wong F.-L."/>
            <person name="Chan T.-F."/>
            <person name="Lam H.-M."/>
        </authorList>
    </citation>
    <scope>NUCLEOTIDE SEQUENCE [LARGE SCALE GENOMIC DNA]</scope>
    <source>
        <strain evidence="2">cv. W05</strain>
        <tissue evidence="1">Hypocotyl of etiolated seedlings</tissue>
    </source>
</reference>
<dbReference type="AlphaFoldDB" id="A0A445JYA3"/>
<dbReference type="Proteomes" id="UP000289340">
    <property type="component" value="Chromosome 7"/>
</dbReference>
<keyword evidence="2" id="KW-1185">Reference proteome</keyword>
<protein>
    <submittedName>
        <fullName evidence="1">Uncharacterized protein</fullName>
    </submittedName>
</protein>
<organism evidence="1 2">
    <name type="scientific">Glycine soja</name>
    <name type="common">Wild soybean</name>
    <dbReference type="NCBI Taxonomy" id="3848"/>
    <lineage>
        <taxon>Eukaryota</taxon>
        <taxon>Viridiplantae</taxon>
        <taxon>Streptophyta</taxon>
        <taxon>Embryophyta</taxon>
        <taxon>Tracheophyta</taxon>
        <taxon>Spermatophyta</taxon>
        <taxon>Magnoliopsida</taxon>
        <taxon>eudicotyledons</taxon>
        <taxon>Gunneridae</taxon>
        <taxon>Pentapetalae</taxon>
        <taxon>rosids</taxon>
        <taxon>fabids</taxon>
        <taxon>Fabales</taxon>
        <taxon>Fabaceae</taxon>
        <taxon>Papilionoideae</taxon>
        <taxon>50 kb inversion clade</taxon>
        <taxon>NPAAA clade</taxon>
        <taxon>indigoferoid/millettioid clade</taxon>
        <taxon>Phaseoleae</taxon>
        <taxon>Glycine</taxon>
        <taxon>Glycine subgen. Soja</taxon>
    </lineage>
</organism>
<gene>
    <name evidence="1" type="ORF">D0Y65_018197</name>
</gene>
<proteinExistence type="predicted"/>